<dbReference type="EMBL" id="LAZR01004384">
    <property type="protein sequence ID" value="KKN09085.1"/>
    <property type="molecule type" value="Genomic_DNA"/>
</dbReference>
<evidence type="ECO:0000313" key="1">
    <source>
        <dbReference type="EMBL" id="KKN09085.1"/>
    </source>
</evidence>
<organism evidence="1">
    <name type="scientific">marine sediment metagenome</name>
    <dbReference type="NCBI Taxonomy" id="412755"/>
    <lineage>
        <taxon>unclassified sequences</taxon>
        <taxon>metagenomes</taxon>
        <taxon>ecological metagenomes</taxon>
    </lineage>
</organism>
<name>A0A0F9MP47_9ZZZZ</name>
<reference evidence="1" key="1">
    <citation type="journal article" date="2015" name="Nature">
        <title>Complex archaea that bridge the gap between prokaryotes and eukaryotes.</title>
        <authorList>
            <person name="Spang A."/>
            <person name="Saw J.H."/>
            <person name="Jorgensen S.L."/>
            <person name="Zaremba-Niedzwiedzka K."/>
            <person name="Martijn J."/>
            <person name="Lind A.E."/>
            <person name="van Eijk R."/>
            <person name="Schleper C."/>
            <person name="Guy L."/>
            <person name="Ettema T.J."/>
        </authorList>
    </citation>
    <scope>NUCLEOTIDE SEQUENCE</scope>
</reference>
<dbReference type="AlphaFoldDB" id="A0A0F9MP47"/>
<protein>
    <submittedName>
        <fullName evidence="1">Uncharacterized protein</fullName>
    </submittedName>
</protein>
<proteinExistence type="predicted"/>
<gene>
    <name evidence="1" type="ORF">LCGC14_1049960</name>
</gene>
<sequence length="117" mass="12761">MKGFQPGNKIGAKGRPKKIKSQVKDWIQEHPYAVAELMQALYEAGIEGDTESAKYVIDRIKGKPTAHTDITSDGEALGVGVVTRINELMAVRRRELGIGYKMLSGGEDATIKEEDAS</sequence>
<accession>A0A0F9MP47</accession>
<comment type="caution">
    <text evidence="1">The sequence shown here is derived from an EMBL/GenBank/DDBJ whole genome shotgun (WGS) entry which is preliminary data.</text>
</comment>